<name>A0A8T1W9K1_9STRA</name>
<feature type="compositionally biased region" description="Acidic residues" evidence="4">
    <location>
        <begin position="39"/>
        <end position="54"/>
    </location>
</feature>
<gene>
    <name evidence="6" type="ORF">PHYPSEUDO_009199</name>
</gene>
<dbReference type="GO" id="GO:0061630">
    <property type="term" value="F:ubiquitin protein ligase activity"/>
    <property type="evidence" value="ECO:0007669"/>
    <property type="project" value="TreeGrafter"/>
</dbReference>
<dbReference type="Pfam" id="PF13926">
    <property type="entry name" value="DUF4211"/>
    <property type="match status" value="1"/>
</dbReference>
<keyword evidence="2" id="KW-0863">Zinc-finger</keyword>
<keyword evidence="3" id="KW-0862">Zinc</keyword>
<keyword evidence="1" id="KW-0479">Metal-binding</keyword>
<evidence type="ECO:0000256" key="3">
    <source>
        <dbReference type="ARBA" id="ARBA00022833"/>
    </source>
</evidence>
<feature type="region of interest" description="Disordered" evidence="4">
    <location>
        <begin position="585"/>
        <end position="604"/>
    </location>
</feature>
<evidence type="ECO:0000256" key="4">
    <source>
        <dbReference type="SAM" id="MobiDB-lite"/>
    </source>
</evidence>
<dbReference type="Proteomes" id="UP000694044">
    <property type="component" value="Unassembled WGS sequence"/>
</dbReference>
<keyword evidence="7" id="KW-1185">Reference proteome</keyword>
<proteinExistence type="predicted"/>
<feature type="compositionally biased region" description="Acidic residues" evidence="4">
    <location>
        <begin position="8"/>
        <end position="20"/>
    </location>
</feature>
<evidence type="ECO:0000313" key="7">
    <source>
        <dbReference type="Proteomes" id="UP000694044"/>
    </source>
</evidence>
<evidence type="ECO:0000259" key="5">
    <source>
        <dbReference type="Pfam" id="PF13926"/>
    </source>
</evidence>
<feature type="region of interest" description="Disordered" evidence="4">
    <location>
        <begin position="1"/>
        <end position="279"/>
    </location>
</feature>
<accession>A0A8T1W9K1</accession>
<feature type="region of interest" description="Disordered" evidence="4">
    <location>
        <begin position="610"/>
        <end position="674"/>
    </location>
</feature>
<evidence type="ECO:0000256" key="1">
    <source>
        <dbReference type="ARBA" id="ARBA00022723"/>
    </source>
</evidence>
<feature type="compositionally biased region" description="Basic and acidic residues" evidence="4">
    <location>
        <begin position="266"/>
        <end position="279"/>
    </location>
</feature>
<feature type="compositionally biased region" description="Low complexity" evidence="4">
    <location>
        <begin position="83"/>
        <end position="92"/>
    </location>
</feature>
<comment type="caution">
    <text evidence="6">The sequence shown here is derived from an EMBL/GenBank/DDBJ whole genome shotgun (WGS) entry which is preliminary data.</text>
</comment>
<reference evidence="6" key="1">
    <citation type="submission" date="2021-02" db="EMBL/GenBank/DDBJ databases">
        <authorList>
            <person name="Palmer J.M."/>
        </authorList>
    </citation>
    <scope>NUCLEOTIDE SEQUENCE</scope>
    <source>
        <strain evidence="6">SCRP734</strain>
    </source>
</reference>
<feature type="domain" description="DUF4211" evidence="5">
    <location>
        <begin position="310"/>
        <end position="447"/>
    </location>
</feature>
<dbReference type="PANTHER" id="PTHR46858">
    <property type="entry name" value="OS05G0521000 PROTEIN"/>
    <property type="match status" value="1"/>
</dbReference>
<dbReference type="GO" id="GO:0008270">
    <property type="term" value="F:zinc ion binding"/>
    <property type="evidence" value="ECO:0007669"/>
    <property type="project" value="UniProtKB-KW"/>
</dbReference>
<organism evidence="6 7">
    <name type="scientific">Phytophthora pseudosyringae</name>
    <dbReference type="NCBI Taxonomy" id="221518"/>
    <lineage>
        <taxon>Eukaryota</taxon>
        <taxon>Sar</taxon>
        <taxon>Stramenopiles</taxon>
        <taxon>Oomycota</taxon>
        <taxon>Peronosporomycetes</taxon>
        <taxon>Peronosporales</taxon>
        <taxon>Peronosporaceae</taxon>
        <taxon>Phytophthora</taxon>
    </lineage>
</organism>
<evidence type="ECO:0000313" key="6">
    <source>
        <dbReference type="EMBL" id="KAG7389941.1"/>
    </source>
</evidence>
<dbReference type="OrthoDB" id="24526at2759"/>
<feature type="compositionally biased region" description="Basic and acidic residues" evidence="4">
    <location>
        <begin position="196"/>
        <end position="216"/>
    </location>
</feature>
<feature type="compositionally biased region" description="Acidic residues" evidence="4">
    <location>
        <begin position="123"/>
        <end position="134"/>
    </location>
</feature>
<protein>
    <recommendedName>
        <fullName evidence="5">DUF4211 domain-containing protein</fullName>
    </recommendedName>
</protein>
<feature type="compositionally biased region" description="Acidic residues" evidence="4">
    <location>
        <begin position="174"/>
        <end position="187"/>
    </location>
</feature>
<sequence length="751" mass="85540">MAEHEEVVIDGDSTEEDEEVTIITPESRKRRRRSNIMADPDEEDEEDGDEAEQDATEKAKNAAPHRQQQLFLGKDGVSSQPMTLRTLTPTRRNMQQLSISAAVARGEQARRQQQGGGGGDKEDAQEEEDDDDDEVRVIPPPSASSVGSSGRKSRRPATQDSDEEMEPNQKEQEQQDADMEQDVEVDEASSASRRSSRIEHKRQEKEKQHASARKLDYPLLDNCLDTLQSLGPHFNGGDGEEEDDEYQESEPEEALPPPPKKRRRSVPREGDRDGREKVYADAGDDVDDFICGDDEIEYMNDDEEGVISVESSDDEVGDDDPEELTAILEAGRSREITEWFEIYMAYLEECVIDPDFKNNMRRKRSKVKFQLYEQAVNRIERKLCSCRDTVRSGVAWPEDMVDALRHASLFRSSRVSAEQDCEACNRRQHVATYHVELAGYACDATKLYGSNWMGHLKEAVKEAAPVQISFEMGSVCHARTLAYWQMLHAKQFWCILIDAKLKQCADSTGKIAEQYRNEFIKTEFGRYKRLVELVEKFAEDLKRLNFYMPNVWKKISRRNVTSDFLPLPSRVRSCSISEPRRGTLDAFVAESEEEETEDEEAMMEKNEVAKRAAANVNNDVDQGTDEEEESKGMEGISPRQPPRSETKKEQKLQLATKEEEKKEGTQTKDEKSVPEKDIDDLMCLVCDASPRNAGVVHGLYLHVYCCYACAKRQLRMKCGCMVCNRPIDRVLRLLPLTLDARNAIRNQQKKS</sequence>
<dbReference type="GO" id="GO:0010468">
    <property type="term" value="P:regulation of gene expression"/>
    <property type="evidence" value="ECO:0007669"/>
    <property type="project" value="TreeGrafter"/>
</dbReference>
<feature type="compositionally biased region" description="Acidic residues" evidence="4">
    <location>
        <begin position="590"/>
        <end position="601"/>
    </location>
</feature>
<evidence type="ECO:0000256" key="2">
    <source>
        <dbReference type="ARBA" id="ARBA00022771"/>
    </source>
</evidence>
<feature type="compositionally biased region" description="Basic and acidic residues" evidence="4">
    <location>
        <begin position="642"/>
        <end position="674"/>
    </location>
</feature>
<dbReference type="EMBL" id="JAGDFM010000038">
    <property type="protein sequence ID" value="KAG7389941.1"/>
    <property type="molecule type" value="Genomic_DNA"/>
</dbReference>
<dbReference type="InterPro" id="IPR025451">
    <property type="entry name" value="DUF4211"/>
</dbReference>
<feature type="compositionally biased region" description="Acidic residues" evidence="4">
    <location>
        <begin position="238"/>
        <end position="253"/>
    </location>
</feature>
<dbReference type="GO" id="GO:0016567">
    <property type="term" value="P:protein ubiquitination"/>
    <property type="evidence" value="ECO:0007669"/>
    <property type="project" value="TreeGrafter"/>
</dbReference>
<dbReference type="AlphaFoldDB" id="A0A8T1W9K1"/>
<dbReference type="PANTHER" id="PTHR46858:SF5">
    <property type="entry name" value="E3 UBIQUITIN-PROTEIN LIGASE APD1-RELATED"/>
    <property type="match status" value="1"/>
</dbReference>